<evidence type="ECO:0000313" key="2">
    <source>
        <dbReference type="Proteomes" id="UP001497516"/>
    </source>
</evidence>
<dbReference type="Proteomes" id="UP001497516">
    <property type="component" value="Chromosome 2"/>
</dbReference>
<dbReference type="EMBL" id="OZ034815">
    <property type="protein sequence ID" value="CAL1366499.1"/>
    <property type="molecule type" value="Genomic_DNA"/>
</dbReference>
<reference evidence="1 2" key="1">
    <citation type="submission" date="2024-04" db="EMBL/GenBank/DDBJ databases">
        <authorList>
            <person name="Fracassetti M."/>
        </authorList>
    </citation>
    <scope>NUCLEOTIDE SEQUENCE [LARGE SCALE GENOMIC DNA]</scope>
</reference>
<name>A0AAV2D5D6_9ROSI</name>
<gene>
    <name evidence="1" type="ORF">LTRI10_LOCUS10663</name>
</gene>
<dbReference type="AlphaFoldDB" id="A0AAV2D5D6"/>
<proteinExistence type="predicted"/>
<evidence type="ECO:0000313" key="1">
    <source>
        <dbReference type="EMBL" id="CAL1366499.1"/>
    </source>
</evidence>
<accession>A0AAV2D5D6</accession>
<keyword evidence="2" id="KW-1185">Reference proteome</keyword>
<sequence>MDTQQINMDELKQMVIEAIQATFQPKFDRIQRRIEELKLLTDKVATPKKSVLQNPIQERHHERSIPIKLTPAIDECIRKLAASWDKAIETSSGPTMEKEGAANRLCFPPAKQRLRSEEADVELEDDSNDVTAAGELLGVKEKISPTAGTLDQKVITEFGYAINFIGVECPCFRPTQQSLCLGNDLELEDGWKEVNTAYTFHIAPGMNSLSKIAAKHPQTETPNSAKSSLRTKEFDFENGYLVGEIEHESSQMNTGNKLLDDHGRCSITETSPNRPEFRIPNFSLDVLRSRNLTPDDGGKNAGDGLSPPMNYRGLEAIEKFISMMEQADSSSILQIGGSNPCGSTFDNFPEFVAKLGSMVKVLATFPRLIIVDIDQGSDVDYQMALYLTKSSLNGNKDEGSENLKNGEERLGCTFEDPFWVPSDHILACKIIQALRSKLFEEGEPDMIPNRPLYKLELLDGKASSSCLKNVHFCLSHFPCSSSQFWRQVSLNWLNGNSILMACIEHGVIIYTLVCLVAQEDVIKVVFQSLKVATSKLENCQKISKAENCVEIPTLKAYIWSLENDLGLFQVGGERGSFLLQRKGIG</sequence>
<organism evidence="1 2">
    <name type="scientific">Linum trigynum</name>
    <dbReference type="NCBI Taxonomy" id="586398"/>
    <lineage>
        <taxon>Eukaryota</taxon>
        <taxon>Viridiplantae</taxon>
        <taxon>Streptophyta</taxon>
        <taxon>Embryophyta</taxon>
        <taxon>Tracheophyta</taxon>
        <taxon>Spermatophyta</taxon>
        <taxon>Magnoliopsida</taxon>
        <taxon>eudicotyledons</taxon>
        <taxon>Gunneridae</taxon>
        <taxon>Pentapetalae</taxon>
        <taxon>rosids</taxon>
        <taxon>fabids</taxon>
        <taxon>Malpighiales</taxon>
        <taxon>Linaceae</taxon>
        <taxon>Linum</taxon>
    </lineage>
</organism>
<protein>
    <submittedName>
        <fullName evidence="1">Uncharacterized protein</fullName>
    </submittedName>
</protein>